<dbReference type="AlphaFoldDB" id="A0A3B0S1M1"/>
<sequence length="137" mass="15160">MRKLKPPPAPAPPKRKRARRMAPDATVPIGGKVAGERQYTDEDIRRICRRAERDETPRVFAVVARQLGFVAARPRDFFCHCLPHYRTGVPDCAGEIDGCPHAGRLSPEALAASETPQAQAQLMARIKRVIAARAAQR</sequence>
<feature type="region of interest" description="Disordered" evidence="1">
    <location>
        <begin position="1"/>
        <end position="33"/>
    </location>
</feature>
<evidence type="ECO:0000313" key="2">
    <source>
        <dbReference type="EMBL" id="VAV97111.1"/>
    </source>
</evidence>
<proteinExistence type="predicted"/>
<feature type="compositionally biased region" description="Pro residues" evidence="1">
    <location>
        <begin position="1"/>
        <end position="12"/>
    </location>
</feature>
<accession>A0A3B0S1M1</accession>
<name>A0A3B0S1M1_9ZZZZ</name>
<organism evidence="2">
    <name type="scientific">hydrothermal vent metagenome</name>
    <dbReference type="NCBI Taxonomy" id="652676"/>
    <lineage>
        <taxon>unclassified sequences</taxon>
        <taxon>metagenomes</taxon>
        <taxon>ecological metagenomes</taxon>
    </lineage>
</organism>
<evidence type="ECO:0000256" key="1">
    <source>
        <dbReference type="SAM" id="MobiDB-lite"/>
    </source>
</evidence>
<gene>
    <name evidence="2" type="ORF">MNBD_ALPHA05-233</name>
</gene>
<dbReference type="EMBL" id="UOEH01000217">
    <property type="protein sequence ID" value="VAV97111.1"/>
    <property type="molecule type" value="Genomic_DNA"/>
</dbReference>
<reference evidence="2" key="1">
    <citation type="submission" date="2018-06" db="EMBL/GenBank/DDBJ databases">
        <authorList>
            <person name="Zhirakovskaya E."/>
        </authorList>
    </citation>
    <scope>NUCLEOTIDE SEQUENCE</scope>
</reference>
<protein>
    <submittedName>
        <fullName evidence="2">Uncharacterized protein</fullName>
    </submittedName>
</protein>